<keyword evidence="4" id="KW-1185">Reference proteome</keyword>
<feature type="region of interest" description="Disordered" evidence="2">
    <location>
        <begin position="925"/>
        <end position="944"/>
    </location>
</feature>
<proteinExistence type="predicted"/>
<accession>A0A6A5BQ54</accession>
<dbReference type="GeneID" id="68112147"/>
<evidence type="ECO:0000313" key="3">
    <source>
        <dbReference type="EMBL" id="KAF0976254.1"/>
    </source>
</evidence>
<protein>
    <submittedName>
        <fullName evidence="3">Uncharacterized protein</fullName>
    </submittedName>
</protein>
<keyword evidence="1" id="KW-0175">Coiled coil</keyword>
<comment type="caution">
    <text evidence="3">The sequence shown here is derived from an EMBL/GenBank/DDBJ whole genome shotgun (WGS) entry which is preliminary data.</text>
</comment>
<dbReference type="VEuPathDB" id="AmoebaDB:FDP41_004929"/>
<feature type="compositionally biased region" description="Acidic residues" evidence="2">
    <location>
        <begin position="1081"/>
        <end position="1092"/>
    </location>
</feature>
<dbReference type="VEuPathDB" id="AmoebaDB:NF0096130"/>
<evidence type="ECO:0000256" key="2">
    <source>
        <dbReference type="SAM" id="MobiDB-lite"/>
    </source>
</evidence>
<dbReference type="Proteomes" id="UP000444721">
    <property type="component" value="Unassembled WGS sequence"/>
</dbReference>
<feature type="region of interest" description="Disordered" evidence="2">
    <location>
        <begin position="1077"/>
        <end position="1106"/>
    </location>
</feature>
<evidence type="ECO:0000313" key="4">
    <source>
        <dbReference type="Proteomes" id="UP000444721"/>
    </source>
</evidence>
<feature type="compositionally biased region" description="Basic and acidic residues" evidence="2">
    <location>
        <begin position="600"/>
        <end position="611"/>
    </location>
</feature>
<dbReference type="EMBL" id="VFQX01000041">
    <property type="protein sequence ID" value="KAF0976254.1"/>
    <property type="molecule type" value="Genomic_DNA"/>
</dbReference>
<name>A0A6A5BQ54_NAEFO</name>
<reference evidence="3 4" key="1">
    <citation type="journal article" date="2019" name="Sci. Rep.">
        <title>Nanopore sequencing improves the draft genome of the human pathogenic amoeba Naegleria fowleri.</title>
        <authorList>
            <person name="Liechti N."/>
            <person name="Schurch N."/>
            <person name="Bruggmann R."/>
            <person name="Wittwer M."/>
        </authorList>
    </citation>
    <scope>NUCLEOTIDE SEQUENCE [LARGE SCALE GENOMIC DNA]</scope>
    <source>
        <strain evidence="3 4">ATCC 30894</strain>
    </source>
</reference>
<dbReference type="VEuPathDB" id="AmoebaDB:NF0096140"/>
<feature type="region of interest" description="Disordered" evidence="2">
    <location>
        <begin position="1139"/>
        <end position="1161"/>
    </location>
</feature>
<organism evidence="3 4">
    <name type="scientific">Naegleria fowleri</name>
    <name type="common">Brain eating amoeba</name>
    <dbReference type="NCBI Taxonomy" id="5763"/>
    <lineage>
        <taxon>Eukaryota</taxon>
        <taxon>Discoba</taxon>
        <taxon>Heterolobosea</taxon>
        <taxon>Tetramitia</taxon>
        <taxon>Eutetramitia</taxon>
        <taxon>Vahlkampfiidae</taxon>
        <taxon>Naegleria</taxon>
    </lineage>
</organism>
<dbReference type="OrthoDB" id="10589535at2759"/>
<feature type="region of interest" description="Disordered" evidence="2">
    <location>
        <begin position="600"/>
        <end position="641"/>
    </location>
</feature>
<evidence type="ECO:0000256" key="1">
    <source>
        <dbReference type="SAM" id="Coils"/>
    </source>
</evidence>
<feature type="coiled-coil region" evidence="1">
    <location>
        <begin position="233"/>
        <end position="260"/>
    </location>
</feature>
<dbReference type="OMA" id="HEIFMIS"/>
<dbReference type="RefSeq" id="XP_044560967.1">
    <property type="nucleotide sequence ID" value="XM_044708397.1"/>
</dbReference>
<dbReference type="VEuPathDB" id="AmoebaDB:NfTy_086340"/>
<feature type="region of interest" description="Disordered" evidence="2">
    <location>
        <begin position="752"/>
        <end position="772"/>
    </location>
</feature>
<sequence>MAYISKIKELETKLVATQQKISELEEVCQLSNLSKESNEPSKKLQLYKLKKNLQNSEPNNEALLSLKVLEKEHEIFMISYEEMKNQLEQMKEFNEFLQKKERYQQNATEGGIVDYAFLSQTQKELAALRLLEEEIAVHEERAAQSEGEAIRLKHLKETAEEKIASLTQEYEQVHNLYMEQEKHKIDIERAFIEKDKENALLNEQATKLIENITDNKIQLQLFSDKYNDMVKENQEISQILSTQEKEKLQLEREIDRLCKIIEDKGLQNQLILEQNARNELRQILLEKDSEIIEQKDEIFRLTKTNEAIIQENQTLKEQCEAQERALREFENAMDEKELGNLKLKQEVQTMINLMESAKTERLSRKVDQKTTYSQTDEELEETYNAWREKLSTDIHKLKQQFFELSSLKQQEEQIYNNHVAKHKEKIKEILEEKKQLVSEVKELKKLLKKMKSLKKGHEKNNTTPHMGGPLQAVTQQESLSTHEHVHPETDDKLDSALIDTKELQEVEPIIIKSDAPENILTHNNSAINESIITENNSIEPHDQDMNDYSSFKEEVIESQGQDLEMSPLISETLPTEKNDNIDRALSPSQEMVDDTITGDAQHELTREEKNTDTSNGEESAQPETADSLEVTNTHTDTTELQEIEPIITKSDTPGDILDLHEDTVTNEDSYITENNVMDSHIIDLNEDADIKENNVDDTHGINQTAVQDTFSDDTKNDSMHIEESMAENDSIVENGQHDATANVMLETNNIKGTKADNTSTSYEEQHEPNQNPCIDNQLIIDLEDTNITNRDQPLTDNSIPCETTATEIIENTTVFTESSSMKEANTTFTESVDVESDEFKSVDPTQEPHLTEENVIQAVSQEDKSIETNGSQSELLSTINEDITDIETREVSDTTTVDTLENPIYTSENNLESSATINQDVPNIDEEHGQENTIPQSEAQESRDIALSESQLEEESHNFEIVNASKDIFENDSAPKHSETRDQIEDQQISTEKMNTQVNIEETSLNHIGQQTNEVENETLTRSENTDLIDGSSSTQLIHTSHYEACLNIENVPESADDENSSVIVDDSIANTLSIGYQSTNEEDVGDDESEGNSEYVFSPIQPSRRDAPYDDDFLEAIQHLENMSSRIAQESISFSLSEDALQKKEEDRDGKKLSHDEMKDDMHLGNDATAAMVSENRRSLEIVHDHITVGHVDDTQESESEKPNTLLCDQDTPITTLEEDHAKVKTQVISHHQEDLVLPHLKDELTNTFQIKLQDHVIQSEFNTTEPTRTIEQRKGSIENINMSTSFDNNDSLNTSSSSTFFITPTKVLLQDSCVGTPVSDMKEVGVETEEHSLTPPNVVKFENRLNERIKEYEDDERDYFLNIPLPKTATRQVYYYERKYLYLKMRYRQMLEELVKFELGCRHYKHNAAVLKGDLERTKKTLIALNKEKHLKEQALLYKISLLSTKLKRTRQLLDKYTHCGGQVL</sequence>
<gene>
    <name evidence="3" type="ORF">FDP41_004929</name>
</gene>
<feature type="coiled-coil region" evidence="1">
    <location>
        <begin position="305"/>
        <end position="360"/>
    </location>
</feature>
<feature type="coiled-coil region" evidence="1">
    <location>
        <begin position="66"/>
        <end position="176"/>
    </location>
</feature>
<feature type="coiled-coil region" evidence="1">
    <location>
        <begin position="419"/>
        <end position="460"/>
    </location>
</feature>
<feature type="compositionally biased region" description="Polar residues" evidence="2">
    <location>
        <begin position="612"/>
        <end position="640"/>
    </location>
</feature>
<feature type="compositionally biased region" description="Basic and acidic residues" evidence="2">
    <location>
        <begin position="1141"/>
        <end position="1161"/>
    </location>
</feature>
<dbReference type="VEuPathDB" id="AmoebaDB:NF0096120"/>